<organism evidence="2 3">
    <name type="scientific">Coleophoma cylindrospora</name>
    <dbReference type="NCBI Taxonomy" id="1849047"/>
    <lineage>
        <taxon>Eukaryota</taxon>
        <taxon>Fungi</taxon>
        <taxon>Dikarya</taxon>
        <taxon>Ascomycota</taxon>
        <taxon>Pezizomycotina</taxon>
        <taxon>Leotiomycetes</taxon>
        <taxon>Helotiales</taxon>
        <taxon>Dermateaceae</taxon>
        <taxon>Coleophoma</taxon>
    </lineage>
</organism>
<feature type="region of interest" description="Disordered" evidence="1">
    <location>
        <begin position="1"/>
        <end position="496"/>
    </location>
</feature>
<feature type="compositionally biased region" description="Basic residues" evidence="1">
    <location>
        <begin position="470"/>
        <end position="483"/>
    </location>
</feature>
<evidence type="ECO:0008006" key="4">
    <source>
        <dbReference type="Google" id="ProtNLM"/>
    </source>
</evidence>
<feature type="region of interest" description="Disordered" evidence="1">
    <location>
        <begin position="620"/>
        <end position="666"/>
    </location>
</feature>
<feature type="compositionally biased region" description="Low complexity" evidence="1">
    <location>
        <begin position="295"/>
        <end position="306"/>
    </location>
</feature>
<sequence length="948" mass="100942">MATTISPASHHALGSMSFTPDDVASLNQSTFPSNASNKSSPTNVNFSDEQPSFRQGTPSATLPDFVFPARGPPNSAPSSFSRATGRRPMSAYELGSGSNDNSADETNSRRLRPPPLPDFTFNSNSSSTSALASPPQSPMGAISPLTSIPSRSAGGHRRGTSELHGGAATSGAALLSTSPTRATATSLGPSAGRKGHSHRRSAAISSHDLSFILKPSNANATKIGGSAPTSPSDFEHKISPFPGLDDTVTTPIEPENDTPNRPSTATSPSGSPSSKSQNRTRVGFSDTLEYIPRPLSLVSSDTSSTVRGHSVSGSLSSIMSAGTSSPTSREQRGPQSPIGRPRTAGSVLDNNRVVEKAAAPKRSTSTPMMLDLSASAPYTPAPSTPKWGFFSRSGESSPSRSRPASSASEKQNHATPPESEPVSPALPKQDSPVASVDPPVTTARRSSVSSRKSNKKQKKVKSWAGSILSRKSRPRSQKQKGLSRRSPTPPLRSYASMCEANDVFDFNGPASSQVPTITLPPKSELNTDFASWKPRQVRPQDEETMSPIIDLDAALGPFNTPSAYDPQWDASQRGSASSKRRMHSAVGMGGFMGPGMHYHRRAESAPEMVPFDNPRFGLNRLGSSSTMADVFEEDEEDDDWEDTKAASDRGYESKSDGEDEESGLGIDIKVVDAENMHTDKPMDWTLEDAGSLQRGLKRKGSGLSEGERRQVSSSMKSEHSSTSLKDEPILEEAPCADAAIVLLDPFASRSESGAKSSDSSVSPLSHARITKDIAPVDIQPALLSPAFLTPTSPNSSVPSPFPSPRSPYSDAHRISTAPSSFTEEHNYESLLLGEPGPEYRMSVDEVRVPSLTSSNSTITKESTANAPINNPQFRDGQRSASLSSAAVTRKRSSMASISRLISSSHGEKSKLSIESRPSSTIDVRGKEKESKSKRISRMMQFWKPKESA</sequence>
<evidence type="ECO:0000256" key="1">
    <source>
        <dbReference type="SAM" id="MobiDB-lite"/>
    </source>
</evidence>
<feature type="region of interest" description="Disordered" evidence="1">
    <location>
        <begin position="679"/>
        <end position="730"/>
    </location>
</feature>
<reference evidence="2 3" key="1">
    <citation type="journal article" date="2018" name="IMA Fungus">
        <title>IMA Genome-F 9: Draft genome sequence of Annulohypoxylon stygium, Aspergillus mulundensis, Berkeleyomyces basicola (syn. Thielaviopsis basicola), Ceratocystis smalleyi, two Cercospora beticola strains, Coleophoma cylindrospora, Fusarium fracticaudum, Phialophora cf. hyalina, and Morchella septimelata.</title>
        <authorList>
            <person name="Wingfield B.D."/>
            <person name="Bills G.F."/>
            <person name="Dong Y."/>
            <person name="Huang W."/>
            <person name="Nel W.J."/>
            <person name="Swalarsk-Parry B.S."/>
            <person name="Vaghefi N."/>
            <person name="Wilken P.M."/>
            <person name="An Z."/>
            <person name="de Beer Z.W."/>
            <person name="De Vos L."/>
            <person name="Chen L."/>
            <person name="Duong T.A."/>
            <person name="Gao Y."/>
            <person name="Hammerbacher A."/>
            <person name="Kikkert J.R."/>
            <person name="Li Y."/>
            <person name="Li H."/>
            <person name="Li K."/>
            <person name="Li Q."/>
            <person name="Liu X."/>
            <person name="Ma X."/>
            <person name="Naidoo K."/>
            <person name="Pethybridge S.J."/>
            <person name="Sun J."/>
            <person name="Steenkamp E.T."/>
            <person name="van der Nest M.A."/>
            <person name="van Wyk S."/>
            <person name="Wingfield M.J."/>
            <person name="Xiong C."/>
            <person name="Yue Q."/>
            <person name="Zhang X."/>
        </authorList>
    </citation>
    <scope>NUCLEOTIDE SEQUENCE [LARGE SCALE GENOMIC DNA]</scope>
    <source>
        <strain evidence="2 3">BP6252</strain>
    </source>
</reference>
<comment type="caution">
    <text evidence="2">The sequence shown here is derived from an EMBL/GenBank/DDBJ whole genome shotgun (WGS) entry which is preliminary data.</text>
</comment>
<feature type="region of interest" description="Disordered" evidence="1">
    <location>
        <begin position="513"/>
        <end position="542"/>
    </location>
</feature>
<feature type="compositionally biased region" description="Basic and acidic residues" evidence="1">
    <location>
        <begin position="642"/>
        <end position="656"/>
    </location>
</feature>
<feature type="region of interest" description="Disordered" evidence="1">
    <location>
        <begin position="785"/>
        <end position="836"/>
    </location>
</feature>
<feature type="compositionally biased region" description="Polar residues" evidence="1">
    <location>
        <begin position="850"/>
        <end position="886"/>
    </location>
</feature>
<protein>
    <recommendedName>
        <fullName evidence="4">Cell wall proline rich protein</fullName>
    </recommendedName>
</protein>
<feature type="compositionally biased region" description="Low complexity" evidence="1">
    <location>
        <begin position="893"/>
        <end position="904"/>
    </location>
</feature>
<keyword evidence="3" id="KW-1185">Reference proteome</keyword>
<proteinExistence type="predicted"/>
<dbReference type="OrthoDB" id="5406427at2759"/>
<feature type="compositionally biased region" description="Low complexity" evidence="1">
    <location>
        <begin position="384"/>
        <end position="409"/>
    </location>
</feature>
<dbReference type="EMBL" id="PDLM01000010">
    <property type="protein sequence ID" value="RDW67803.1"/>
    <property type="molecule type" value="Genomic_DNA"/>
</dbReference>
<feature type="region of interest" description="Disordered" evidence="1">
    <location>
        <begin position="560"/>
        <end position="587"/>
    </location>
</feature>
<evidence type="ECO:0000313" key="3">
    <source>
        <dbReference type="Proteomes" id="UP000256645"/>
    </source>
</evidence>
<dbReference type="Proteomes" id="UP000256645">
    <property type="component" value="Unassembled WGS sequence"/>
</dbReference>
<feature type="compositionally biased region" description="Low complexity" evidence="1">
    <location>
        <begin position="163"/>
        <end position="180"/>
    </location>
</feature>
<feature type="compositionally biased region" description="Polar residues" evidence="1">
    <location>
        <begin position="25"/>
        <end position="60"/>
    </location>
</feature>
<feature type="compositionally biased region" description="Basic and acidic residues" evidence="1">
    <location>
        <begin position="923"/>
        <end position="932"/>
    </location>
</feature>
<dbReference type="STRING" id="1849047.A0A3D8R181"/>
<feature type="compositionally biased region" description="Polar residues" evidence="1">
    <location>
        <begin position="311"/>
        <end position="328"/>
    </location>
</feature>
<gene>
    <name evidence="2" type="ORF">BP6252_09199</name>
</gene>
<feature type="compositionally biased region" description="Low complexity" evidence="1">
    <location>
        <begin position="262"/>
        <end position="276"/>
    </location>
</feature>
<feature type="compositionally biased region" description="Acidic residues" evidence="1">
    <location>
        <begin position="630"/>
        <end position="641"/>
    </location>
</feature>
<dbReference type="AlphaFoldDB" id="A0A3D8R181"/>
<feature type="region of interest" description="Disordered" evidence="1">
    <location>
        <begin position="850"/>
        <end position="948"/>
    </location>
</feature>
<feature type="compositionally biased region" description="Polar residues" evidence="1">
    <location>
        <begin position="96"/>
        <end position="105"/>
    </location>
</feature>
<feature type="compositionally biased region" description="Basic and acidic residues" evidence="1">
    <location>
        <begin position="705"/>
        <end position="728"/>
    </location>
</feature>
<feature type="compositionally biased region" description="Basic residues" evidence="1">
    <location>
        <begin position="452"/>
        <end position="461"/>
    </location>
</feature>
<evidence type="ECO:0000313" key="2">
    <source>
        <dbReference type="EMBL" id="RDW67803.1"/>
    </source>
</evidence>
<name>A0A3D8R181_9HELO</name>
<feature type="compositionally biased region" description="Low complexity" evidence="1">
    <location>
        <begin position="119"/>
        <end position="134"/>
    </location>
</feature>
<accession>A0A3D8R181</accession>